<dbReference type="InterPro" id="IPR002347">
    <property type="entry name" value="SDR_fam"/>
</dbReference>
<dbReference type="InterPro" id="IPR036291">
    <property type="entry name" value="NAD(P)-bd_dom_sf"/>
</dbReference>
<evidence type="ECO:0000313" key="4">
    <source>
        <dbReference type="Proteomes" id="UP001144205"/>
    </source>
</evidence>
<keyword evidence="2" id="KW-0560">Oxidoreductase</keyword>
<dbReference type="Pfam" id="PF13561">
    <property type="entry name" value="adh_short_C2"/>
    <property type="match status" value="1"/>
</dbReference>
<sequence>MGNRFEGKVVVISGGANGMGAEEARLFAREGAAICISDVHVEFGRETAEQINADGGRCIFVRADVTSEEDWASVAAQAADAFGGIHILVNNAGIGGRSGLDPESLSDFEKIMAINMTGAYLGTRACVPHMRKAGGGAIVNISSIAGFVGDALTHPAYTASKGALRLYTKAIACRYAADGIRANSVHPGLMPRMLSPSGQRQEIDAETLFAKEIEKIPLGRIGRADEVAKAVMFLASDDASYITGTELVVDGGFLAQ</sequence>
<dbReference type="InterPro" id="IPR020904">
    <property type="entry name" value="Sc_DH/Rdtase_CS"/>
</dbReference>
<evidence type="ECO:0000256" key="1">
    <source>
        <dbReference type="ARBA" id="ARBA00006484"/>
    </source>
</evidence>
<organism evidence="3 4">
    <name type="scientific">Sinisalibacter aestuarii</name>
    <dbReference type="NCBI Taxonomy" id="2949426"/>
    <lineage>
        <taxon>Bacteria</taxon>
        <taxon>Pseudomonadati</taxon>
        <taxon>Pseudomonadota</taxon>
        <taxon>Alphaproteobacteria</taxon>
        <taxon>Rhodobacterales</taxon>
        <taxon>Roseobacteraceae</taxon>
        <taxon>Sinisalibacter</taxon>
    </lineage>
</organism>
<evidence type="ECO:0000313" key="3">
    <source>
        <dbReference type="EMBL" id="GKY87034.1"/>
    </source>
</evidence>
<protein>
    <submittedName>
        <fullName evidence="3">Cyclopentanol dehydrogenase</fullName>
    </submittedName>
</protein>
<gene>
    <name evidence="3" type="ORF">STA1M1_09030</name>
</gene>
<dbReference type="PANTHER" id="PTHR24321">
    <property type="entry name" value="DEHYDROGENASES, SHORT CHAIN"/>
    <property type="match status" value="1"/>
</dbReference>
<dbReference type="PRINTS" id="PR00080">
    <property type="entry name" value="SDRFAMILY"/>
</dbReference>
<dbReference type="PANTHER" id="PTHR24321:SF8">
    <property type="entry name" value="ESTRADIOL 17-BETA-DEHYDROGENASE 8-RELATED"/>
    <property type="match status" value="1"/>
</dbReference>
<dbReference type="PROSITE" id="PS00061">
    <property type="entry name" value="ADH_SHORT"/>
    <property type="match status" value="1"/>
</dbReference>
<comment type="similarity">
    <text evidence="1">Belongs to the short-chain dehydrogenases/reductases (SDR) family.</text>
</comment>
<dbReference type="RefSeq" id="WP_281840969.1">
    <property type="nucleotide sequence ID" value="NZ_BROH01000001.1"/>
</dbReference>
<comment type="caution">
    <text evidence="3">The sequence shown here is derived from an EMBL/GenBank/DDBJ whole genome shotgun (WGS) entry which is preliminary data.</text>
</comment>
<reference evidence="3" key="1">
    <citation type="journal article" date="2023" name="Int. J. Syst. Evol. Microbiol.">
        <title>Sinisalibacter aestuarii sp. nov., isolated from estuarine sediment of the Arakawa River.</title>
        <authorList>
            <person name="Arafat S.T."/>
            <person name="Hirano S."/>
            <person name="Sato A."/>
            <person name="Takeuchi K."/>
            <person name="Yasuda T."/>
            <person name="Terahara T."/>
            <person name="Hamada M."/>
            <person name="Kobayashi T."/>
        </authorList>
    </citation>
    <scope>NUCLEOTIDE SEQUENCE</scope>
    <source>
        <strain evidence="3">B-399</strain>
    </source>
</reference>
<dbReference type="PRINTS" id="PR00081">
    <property type="entry name" value="GDHRDH"/>
</dbReference>
<proteinExistence type="inferred from homology"/>
<evidence type="ECO:0000256" key="2">
    <source>
        <dbReference type="ARBA" id="ARBA00023002"/>
    </source>
</evidence>
<dbReference type="Gene3D" id="3.40.50.720">
    <property type="entry name" value="NAD(P)-binding Rossmann-like Domain"/>
    <property type="match status" value="1"/>
</dbReference>
<accession>A0ABQ5LPW0</accession>
<dbReference type="NCBIfam" id="NF005559">
    <property type="entry name" value="PRK07231.1"/>
    <property type="match status" value="1"/>
</dbReference>
<keyword evidence="4" id="KW-1185">Reference proteome</keyword>
<name>A0ABQ5LPW0_9RHOB</name>
<dbReference type="EMBL" id="BROH01000001">
    <property type="protein sequence ID" value="GKY87034.1"/>
    <property type="molecule type" value="Genomic_DNA"/>
</dbReference>
<dbReference type="Proteomes" id="UP001144205">
    <property type="component" value="Unassembled WGS sequence"/>
</dbReference>
<dbReference type="SUPFAM" id="SSF51735">
    <property type="entry name" value="NAD(P)-binding Rossmann-fold domains"/>
    <property type="match status" value="1"/>
</dbReference>